<dbReference type="FunFam" id="3.30.200.20:FF:000178">
    <property type="entry name" value="serine/threonine-protein kinase PBS1-like"/>
    <property type="match status" value="1"/>
</dbReference>
<evidence type="ECO:0000256" key="1">
    <source>
        <dbReference type="ARBA" id="ARBA00004479"/>
    </source>
</evidence>
<keyword evidence="8 12" id="KW-0067">ATP-binding</keyword>
<sequence length="636" mass="71933">MEIPIRRLVLNVVLIMIITIFHETSPISSSSSSEKPLRNCSSSCVALRDVQQDDHCSSFPSITYFAEEDTYPFETEISFENSSVLHISERILFLSCKKPAVSPYIDTAACINSSSLFPENKGNNYSYVVYTNGFKFSDLEESCQVYYSAFVSPPPQGKKKITSYKDIHNELVYGFELSWVYAFAEEDTCGPCYVDETSNQVHCTSCSRSINWFEETLTKIGYKIGDTCDSSWKCLHIPEYIAAAYQGTTVVTLLTILTPRTIAGISFLIGLVIYKWRRRNLSINKGIEEFLQSHNNLMPIRYAYSEVRKMTEGFKTKLGEGGFGSVFKGKLRSGGFVAIKMLGKLKDSGQDFVNEVATIGRIHHINMVRLIGFCVEGSKRALVYDFMLNGSLEKYIFLREGTNCSLSFEKIFEISHGIARGIEYLHRGCDMQILHFDIKPHNILLDENFIPKISGFGLATPCPLDNCIESLTTERGTIGYMAPELFYRNIGGISHKADVYSFGMLLMEMANRRKNGYVGEDSSATYFPFWIYDQFSQGKDLEIIEDAAEEELKMIKKMVIVALWCIQMRPCDRPSMRLVIEMLETDVDHLQMPPKPCLYPQENHNRSDDERETANATCSSSPEEDSTDASLISNAI</sequence>
<evidence type="ECO:0000313" key="17">
    <source>
        <dbReference type="Proteomes" id="UP000030645"/>
    </source>
</evidence>
<name>W9RBS2_9ROSA</name>
<dbReference type="InterPro" id="IPR017441">
    <property type="entry name" value="Protein_kinase_ATP_BS"/>
</dbReference>
<dbReference type="GO" id="GO:0005524">
    <property type="term" value="F:ATP binding"/>
    <property type="evidence" value="ECO:0007669"/>
    <property type="project" value="UniProtKB-UniRule"/>
</dbReference>
<feature type="region of interest" description="Disordered" evidence="13">
    <location>
        <begin position="593"/>
        <end position="636"/>
    </location>
</feature>
<feature type="compositionally biased region" description="Basic and acidic residues" evidence="13">
    <location>
        <begin position="603"/>
        <end position="613"/>
    </location>
</feature>
<evidence type="ECO:0000256" key="3">
    <source>
        <dbReference type="ARBA" id="ARBA00022679"/>
    </source>
</evidence>
<dbReference type="PROSITE" id="PS00107">
    <property type="entry name" value="PROTEIN_KINASE_ATP"/>
    <property type="match status" value="1"/>
</dbReference>
<dbReference type="FunFam" id="1.10.510.10:FF:000590">
    <property type="entry name" value="PR5-like receptor kinase"/>
    <property type="match status" value="1"/>
</dbReference>
<protein>
    <submittedName>
        <fullName evidence="16">Putative receptor-like protein kinase</fullName>
    </submittedName>
</protein>
<dbReference type="GO" id="GO:0004674">
    <property type="term" value="F:protein serine/threonine kinase activity"/>
    <property type="evidence" value="ECO:0007669"/>
    <property type="project" value="UniProtKB-KW"/>
</dbReference>
<keyword evidence="5 14" id="KW-0732">Signal</keyword>
<evidence type="ECO:0000256" key="9">
    <source>
        <dbReference type="ARBA" id="ARBA00022989"/>
    </source>
</evidence>
<dbReference type="Gene3D" id="3.30.200.20">
    <property type="entry name" value="Phosphorylase Kinase, domain 1"/>
    <property type="match status" value="1"/>
</dbReference>
<evidence type="ECO:0000256" key="8">
    <source>
        <dbReference type="ARBA" id="ARBA00022840"/>
    </source>
</evidence>
<organism evidence="16 17">
    <name type="scientific">Morus notabilis</name>
    <dbReference type="NCBI Taxonomy" id="981085"/>
    <lineage>
        <taxon>Eukaryota</taxon>
        <taxon>Viridiplantae</taxon>
        <taxon>Streptophyta</taxon>
        <taxon>Embryophyta</taxon>
        <taxon>Tracheophyta</taxon>
        <taxon>Spermatophyta</taxon>
        <taxon>Magnoliopsida</taxon>
        <taxon>eudicotyledons</taxon>
        <taxon>Gunneridae</taxon>
        <taxon>Pentapetalae</taxon>
        <taxon>rosids</taxon>
        <taxon>fabids</taxon>
        <taxon>Rosales</taxon>
        <taxon>Moraceae</taxon>
        <taxon>Moreae</taxon>
        <taxon>Morus</taxon>
    </lineage>
</organism>
<keyword evidence="2" id="KW-0723">Serine/threonine-protein kinase</keyword>
<proteinExistence type="predicted"/>
<dbReference type="STRING" id="981085.W9RBS2"/>
<evidence type="ECO:0000256" key="4">
    <source>
        <dbReference type="ARBA" id="ARBA00022692"/>
    </source>
</evidence>
<feature type="signal peptide" evidence="14">
    <location>
        <begin position="1"/>
        <end position="26"/>
    </location>
</feature>
<reference evidence="17" key="1">
    <citation type="submission" date="2013-01" db="EMBL/GenBank/DDBJ databases">
        <title>Draft Genome Sequence of a Mulberry Tree, Morus notabilis C.K. Schneid.</title>
        <authorList>
            <person name="He N."/>
            <person name="Zhao S."/>
        </authorList>
    </citation>
    <scope>NUCLEOTIDE SEQUENCE</scope>
</reference>
<accession>W9RBS2</accession>
<feature type="domain" description="Protein kinase" evidence="15">
    <location>
        <begin position="312"/>
        <end position="592"/>
    </location>
</feature>
<dbReference type="InterPro" id="IPR045874">
    <property type="entry name" value="LRK10/LRL21-25-like"/>
</dbReference>
<evidence type="ECO:0000256" key="2">
    <source>
        <dbReference type="ARBA" id="ARBA00022527"/>
    </source>
</evidence>
<evidence type="ECO:0000256" key="14">
    <source>
        <dbReference type="SAM" id="SignalP"/>
    </source>
</evidence>
<gene>
    <name evidence="16" type="ORF">L484_014040</name>
</gene>
<dbReference type="InterPro" id="IPR011009">
    <property type="entry name" value="Kinase-like_dom_sf"/>
</dbReference>
<evidence type="ECO:0000259" key="15">
    <source>
        <dbReference type="PROSITE" id="PS50011"/>
    </source>
</evidence>
<dbReference type="AlphaFoldDB" id="W9RBS2"/>
<dbReference type="PANTHER" id="PTHR27009">
    <property type="entry name" value="RUST RESISTANCE KINASE LR10-RELATED"/>
    <property type="match status" value="1"/>
</dbReference>
<dbReference type="Pfam" id="PF07714">
    <property type="entry name" value="PK_Tyr_Ser-Thr"/>
    <property type="match status" value="1"/>
</dbReference>
<dbReference type="InterPro" id="IPR001245">
    <property type="entry name" value="Ser-Thr/Tyr_kinase_cat_dom"/>
</dbReference>
<evidence type="ECO:0000256" key="5">
    <source>
        <dbReference type="ARBA" id="ARBA00022729"/>
    </source>
</evidence>
<dbReference type="eggNOG" id="KOG1187">
    <property type="taxonomic scope" value="Eukaryota"/>
</dbReference>
<keyword evidence="17" id="KW-1185">Reference proteome</keyword>
<keyword evidence="7 16" id="KW-0418">Kinase</keyword>
<dbReference type="GO" id="GO:0016020">
    <property type="term" value="C:membrane"/>
    <property type="evidence" value="ECO:0007669"/>
    <property type="project" value="UniProtKB-SubCell"/>
</dbReference>
<dbReference type="PROSITE" id="PS00108">
    <property type="entry name" value="PROTEIN_KINASE_ST"/>
    <property type="match status" value="1"/>
</dbReference>
<feature type="binding site" evidence="12">
    <location>
        <position position="340"/>
    </location>
    <ligand>
        <name>ATP</name>
        <dbReference type="ChEBI" id="CHEBI:30616"/>
    </ligand>
</feature>
<dbReference type="InterPro" id="IPR000719">
    <property type="entry name" value="Prot_kinase_dom"/>
</dbReference>
<evidence type="ECO:0000256" key="6">
    <source>
        <dbReference type="ARBA" id="ARBA00022741"/>
    </source>
</evidence>
<keyword evidence="9" id="KW-1133">Transmembrane helix</keyword>
<evidence type="ECO:0000256" key="7">
    <source>
        <dbReference type="ARBA" id="ARBA00022777"/>
    </source>
</evidence>
<dbReference type="Proteomes" id="UP000030645">
    <property type="component" value="Unassembled WGS sequence"/>
</dbReference>
<evidence type="ECO:0000256" key="11">
    <source>
        <dbReference type="ARBA" id="ARBA00023180"/>
    </source>
</evidence>
<evidence type="ECO:0000256" key="12">
    <source>
        <dbReference type="PROSITE-ProRule" id="PRU10141"/>
    </source>
</evidence>
<keyword evidence="6 12" id="KW-0547">Nucleotide-binding</keyword>
<keyword evidence="3" id="KW-0808">Transferase</keyword>
<keyword evidence="11" id="KW-0325">Glycoprotein</keyword>
<dbReference type="InterPro" id="IPR008271">
    <property type="entry name" value="Ser/Thr_kinase_AS"/>
</dbReference>
<dbReference type="SMART" id="SM00220">
    <property type="entry name" value="S_TKc"/>
    <property type="match status" value="1"/>
</dbReference>
<feature type="chain" id="PRO_5004928223" evidence="14">
    <location>
        <begin position="27"/>
        <end position="636"/>
    </location>
</feature>
<dbReference type="PROSITE" id="PS50011">
    <property type="entry name" value="PROTEIN_KINASE_DOM"/>
    <property type="match status" value="1"/>
</dbReference>
<evidence type="ECO:0000313" key="16">
    <source>
        <dbReference type="EMBL" id="EXB81108.1"/>
    </source>
</evidence>
<evidence type="ECO:0000256" key="10">
    <source>
        <dbReference type="ARBA" id="ARBA00023136"/>
    </source>
</evidence>
<dbReference type="EMBL" id="KE344832">
    <property type="protein sequence ID" value="EXB81108.1"/>
    <property type="molecule type" value="Genomic_DNA"/>
</dbReference>
<keyword evidence="10" id="KW-0472">Membrane</keyword>
<keyword evidence="16" id="KW-0675">Receptor</keyword>
<comment type="subcellular location">
    <subcellularLocation>
        <location evidence="1">Membrane</location>
        <topology evidence="1">Single-pass type I membrane protein</topology>
    </subcellularLocation>
</comment>
<keyword evidence="4" id="KW-0812">Transmembrane</keyword>
<evidence type="ECO:0000256" key="13">
    <source>
        <dbReference type="SAM" id="MobiDB-lite"/>
    </source>
</evidence>
<dbReference type="SUPFAM" id="SSF56112">
    <property type="entry name" value="Protein kinase-like (PK-like)"/>
    <property type="match status" value="1"/>
</dbReference>
<dbReference type="Gene3D" id="1.10.510.10">
    <property type="entry name" value="Transferase(Phosphotransferase) domain 1"/>
    <property type="match status" value="1"/>
</dbReference>